<organism evidence="1 2">
    <name type="scientific">Salix dunnii</name>
    <dbReference type="NCBI Taxonomy" id="1413687"/>
    <lineage>
        <taxon>Eukaryota</taxon>
        <taxon>Viridiplantae</taxon>
        <taxon>Streptophyta</taxon>
        <taxon>Embryophyta</taxon>
        <taxon>Tracheophyta</taxon>
        <taxon>Spermatophyta</taxon>
        <taxon>Magnoliopsida</taxon>
        <taxon>eudicotyledons</taxon>
        <taxon>Gunneridae</taxon>
        <taxon>Pentapetalae</taxon>
        <taxon>rosids</taxon>
        <taxon>fabids</taxon>
        <taxon>Malpighiales</taxon>
        <taxon>Salicaceae</taxon>
        <taxon>Saliceae</taxon>
        <taxon>Salix</taxon>
    </lineage>
</organism>
<gene>
    <name evidence="1" type="ORF">SADUNF_Sadunf16G0165800</name>
</gene>
<dbReference type="Proteomes" id="UP000657918">
    <property type="component" value="Chromosome 16"/>
</dbReference>
<keyword evidence="2" id="KW-1185">Reference proteome</keyword>
<protein>
    <submittedName>
        <fullName evidence="1">Uncharacterized protein</fullName>
    </submittedName>
</protein>
<sequence>MLRCFVRIKKQVTFYELINQLGISLFPYQELLRSRSSWPVIRLKLKSLMVRLKLDEEPQRCWDSLVQLQAGTGEFILLLLDGEPEVGHAAEVHGKVQ</sequence>
<comment type="caution">
    <text evidence="1">The sequence shown here is derived from an EMBL/GenBank/DDBJ whole genome shotgun (WGS) entry which is preliminary data.</text>
</comment>
<accession>A0A835MH65</accession>
<evidence type="ECO:0000313" key="1">
    <source>
        <dbReference type="EMBL" id="KAF9665840.1"/>
    </source>
</evidence>
<proteinExistence type="predicted"/>
<dbReference type="AlphaFoldDB" id="A0A835MH65"/>
<reference evidence="1 2" key="1">
    <citation type="submission" date="2020-10" db="EMBL/GenBank/DDBJ databases">
        <title>Plant Genome Project.</title>
        <authorList>
            <person name="Zhang R.-G."/>
        </authorList>
    </citation>
    <scope>NUCLEOTIDE SEQUENCE [LARGE SCALE GENOMIC DNA]</scope>
    <source>
        <strain evidence="1">FAFU-HL-1</strain>
        <tissue evidence="1">Leaf</tissue>
    </source>
</reference>
<name>A0A835MH65_9ROSI</name>
<evidence type="ECO:0000313" key="2">
    <source>
        <dbReference type="Proteomes" id="UP000657918"/>
    </source>
</evidence>
<dbReference type="EMBL" id="JADGMS010000016">
    <property type="protein sequence ID" value="KAF9665840.1"/>
    <property type="molecule type" value="Genomic_DNA"/>
</dbReference>